<feature type="domain" description="Suppressor of forked" evidence="7">
    <location>
        <begin position="71"/>
        <end position="605"/>
    </location>
</feature>
<dbReference type="SUPFAM" id="SSF48452">
    <property type="entry name" value="TPR-like"/>
    <property type="match status" value="2"/>
</dbReference>
<reference evidence="9" key="1">
    <citation type="journal article" date="2013" name="Science">
        <title>The Amborella genome and the evolution of flowering plants.</title>
        <authorList>
            <consortium name="Amborella Genome Project"/>
        </authorList>
    </citation>
    <scope>NUCLEOTIDE SEQUENCE [LARGE SCALE GENOMIC DNA]</scope>
</reference>
<dbReference type="GO" id="GO:0017070">
    <property type="term" value="F:U6 snRNA binding"/>
    <property type="evidence" value="ECO:0007669"/>
    <property type="project" value="EnsemblPlants"/>
</dbReference>
<sequence>MASPVSPSNGETVNPNLSSIGETLETKQIDPSQYAYEDFEDADDLSSEEHGRKSSSSDSESEEEDKEKVLETLEKAVAENPREYDSHVQYIKALRKVGHIEKLREARESMQRYFPLTPTMWQEWAKDEASLNTGSEAFALVEKIYEQGVEEYLSVSLWCDYLNFIQENDPSVSQCTSAGVAKMRTLFEKALVAAGLHVAEGSKIWGAYREFEQAYHLIIDDHDVEEKAKQVERIRSIFRRQLAVPLTGLGLVLDEYKLWEMQQGENVSDDLEWIPPNVAAAYQKALQMCNARIRHEELISSQNTSAEEKLHHFLAYIKFEESSGDPIRVQLLYERAIADFPISSDLWLGYTSYLDKSLKVSSIIKSVYSRTIRNCTWKGELWTRCLLALERFGASEEELCSVFEQSLQCSFSTIEEYLDLFLTRIDGLRRRILQLGTTDAETYYALIRDTFQVFKELPFTHINSLVVAPALSHQINVERARDYLSQQLSPETMTTYMDYLLRLHAYWARLESRLLKDQGAARSVWESLIKTSGSALEVWQGYINMEIELNNIHEARFIYKRCYSKRFQGYGSEEICHSWLRFEREFGNLEDLDHAIKKVTPRLEELQLFRIQQEEKSQSLPGPIFSAQPTNSHTRNERSGGHDAKKRKPDDAKKRKPGIGFADKEPYSKRHKDATGRASKGDGHQDTGPTNKPESSSISKGVSPEGIAKEQLAREQKGDKSKKSLYTDQCTAFISNLNLQVGFSLHHYTDQCIAFLYTFCL</sequence>
<name>W1NWS8_AMBTC</name>
<dbReference type="PANTHER" id="PTHR17204">
    <property type="entry name" value="PRE-MRNA PROCESSING PROTEIN PRP39-RELATED"/>
    <property type="match status" value="1"/>
</dbReference>
<keyword evidence="3" id="KW-0677">Repeat</keyword>
<feature type="region of interest" description="Disordered" evidence="6">
    <location>
        <begin position="614"/>
        <end position="706"/>
    </location>
</feature>
<dbReference type="STRING" id="13333.W1NWS8"/>
<feature type="compositionally biased region" description="Basic and acidic residues" evidence="6">
    <location>
        <begin position="634"/>
        <end position="653"/>
    </location>
</feature>
<accession>W1NWS8</accession>
<dbReference type="EMBL" id="KI394994">
    <property type="protein sequence ID" value="ERM99778.1"/>
    <property type="molecule type" value="Genomic_DNA"/>
</dbReference>
<evidence type="ECO:0000259" key="7">
    <source>
        <dbReference type="Pfam" id="PF05843"/>
    </source>
</evidence>
<feature type="region of interest" description="Disordered" evidence="6">
    <location>
        <begin position="1"/>
        <end position="69"/>
    </location>
</feature>
<comment type="subcellular location">
    <subcellularLocation>
        <location evidence="1">Nucleus</location>
    </subcellularLocation>
</comment>
<feature type="compositionally biased region" description="Basic and acidic residues" evidence="6">
    <location>
        <begin position="662"/>
        <end position="685"/>
    </location>
</feature>
<dbReference type="Proteomes" id="UP000017836">
    <property type="component" value="Unassembled WGS sequence"/>
</dbReference>
<dbReference type="Gramene" id="ERM99778">
    <property type="protein sequence ID" value="ERM99778"/>
    <property type="gene ID" value="AMTR_s00099p00147110"/>
</dbReference>
<proteinExistence type="predicted"/>
<evidence type="ECO:0000313" key="8">
    <source>
        <dbReference type="EMBL" id="ERM99778.1"/>
    </source>
</evidence>
<keyword evidence="4" id="KW-0508">mRNA splicing</keyword>
<keyword evidence="9" id="KW-1185">Reference proteome</keyword>
<evidence type="ECO:0000256" key="6">
    <source>
        <dbReference type="SAM" id="MobiDB-lite"/>
    </source>
</evidence>
<gene>
    <name evidence="8" type="ORF">AMTR_s00099p00147110</name>
</gene>
<keyword evidence="5" id="KW-0539">Nucleus</keyword>
<feature type="compositionally biased region" description="Polar residues" evidence="6">
    <location>
        <begin position="1"/>
        <end position="21"/>
    </location>
</feature>
<evidence type="ECO:0000256" key="5">
    <source>
        <dbReference type="ARBA" id="ARBA00023242"/>
    </source>
</evidence>
<organism evidence="8 9">
    <name type="scientific">Amborella trichopoda</name>
    <dbReference type="NCBI Taxonomy" id="13333"/>
    <lineage>
        <taxon>Eukaryota</taxon>
        <taxon>Viridiplantae</taxon>
        <taxon>Streptophyta</taxon>
        <taxon>Embryophyta</taxon>
        <taxon>Tracheophyta</taxon>
        <taxon>Spermatophyta</taxon>
        <taxon>Magnoliopsida</taxon>
        <taxon>Amborellales</taxon>
        <taxon>Amborellaceae</taxon>
        <taxon>Amborella</taxon>
    </lineage>
</organism>
<dbReference type="GO" id="GO:0006397">
    <property type="term" value="P:mRNA processing"/>
    <property type="evidence" value="ECO:0007669"/>
    <property type="project" value="UniProtKB-KW"/>
</dbReference>
<keyword evidence="2" id="KW-0507">mRNA processing</keyword>
<feature type="compositionally biased region" description="Acidic residues" evidence="6">
    <location>
        <begin position="37"/>
        <end position="46"/>
    </location>
</feature>
<evidence type="ECO:0000256" key="4">
    <source>
        <dbReference type="ARBA" id="ARBA00023187"/>
    </source>
</evidence>
<protein>
    <recommendedName>
        <fullName evidence="7">Suppressor of forked domain-containing protein</fullName>
    </recommendedName>
</protein>
<dbReference type="GO" id="GO:0008380">
    <property type="term" value="P:RNA splicing"/>
    <property type="evidence" value="ECO:0007669"/>
    <property type="project" value="UniProtKB-KW"/>
</dbReference>
<evidence type="ECO:0000256" key="3">
    <source>
        <dbReference type="ARBA" id="ARBA00022737"/>
    </source>
</evidence>
<feature type="compositionally biased region" description="Polar residues" evidence="6">
    <location>
        <begin position="687"/>
        <end position="700"/>
    </location>
</feature>
<dbReference type="InterPro" id="IPR011990">
    <property type="entry name" value="TPR-like_helical_dom_sf"/>
</dbReference>
<dbReference type="SMART" id="SM00386">
    <property type="entry name" value="HAT"/>
    <property type="match status" value="9"/>
</dbReference>
<dbReference type="InterPro" id="IPR008847">
    <property type="entry name" value="Suf"/>
</dbReference>
<dbReference type="GO" id="GO:0005634">
    <property type="term" value="C:nucleus"/>
    <property type="evidence" value="ECO:0007669"/>
    <property type="project" value="UniProtKB-SubCell"/>
</dbReference>
<dbReference type="HOGENOM" id="CLU_007172_2_0_1"/>
<dbReference type="Gene3D" id="1.25.40.10">
    <property type="entry name" value="Tetratricopeptide repeat domain"/>
    <property type="match status" value="2"/>
</dbReference>
<dbReference type="PANTHER" id="PTHR17204:SF25">
    <property type="entry name" value="RRM DOMAIN-CONTAINING PROTEIN"/>
    <property type="match status" value="1"/>
</dbReference>
<dbReference type="Pfam" id="PF05843">
    <property type="entry name" value="Suf"/>
    <property type="match status" value="1"/>
</dbReference>
<dbReference type="eggNOG" id="KOG0128">
    <property type="taxonomic scope" value="Eukaryota"/>
</dbReference>
<evidence type="ECO:0000256" key="2">
    <source>
        <dbReference type="ARBA" id="ARBA00022664"/>
    </source>
</evidence>
<evidence type="ECO:0000256" key="1">
    <source>
        <dbReference type="ARBA" id="ARBA00004123"/>
    </source>
</evidence>
<evidence type="ECO:0000313" key="9">
    <source>
        <dbReference type="Proteomes" id="UP000017836"/>
    </source>
</evidence>
<dbReference type="OMA" id="WSEYESH"/>
<dbReference type="InterPro" id="IPR003107">
    <property type="entry name" value="HAT"/>
</dbReference>
<dbReference type="AlphaFoldDB" id="W1NWS8"/>